<protein>
    <submittedName>
        <fullName evidence="3">Septum formation initiator</fullName>
    </submittedName>
</protein>
<keyword evidence="2" id="KW-1133">Transmembrane helix</keyword>
<keyword evidence="2" id="KW-0472">Membrane</keyword>
<evidence type="ECO:0000313" key="4">
    <source>
        <dbReference type="Proteomes" id="UP000259221"/>
    </source>
</evidence>
<reference evidence="3 4" key="1">
    <citation type="submission" date="2016-02" db="EMBL/GenBank/DDBJ databases">
        <authorList>
            <person name="Alioto T."/>
            <person name="Alioto T."/>
        </authorList>
    </citation>
    <scope>NUCLEOTIDE SEQUENCE [LARGE SCALE GENOMIC DNA]</scope>
    <source>
        <strain evidence="3 4">NR010</strain>
    </source>
</reference>
<keyword evidence="1" id="KW-0175">Coiled coil</keyword>
<feature type="coiled-coil region" evidence="1">
    <location>
        <begin position="59"/>
        <end position="86"/>
    </location>
</feature>
<dbReference type="EMBL" id="LRTV01000001">
    <property type="protein sequence ID" value="RFD80059.1"/>
    <property type="molecule type" value="Genomic_DNA"/>
</dbReference>
<dbReference type="RefSeq" id="WP_116711652.1">
    <property type="nucleotide sequence ID" value="NZ_LRTV01000001.1"/>
</dbReference>
<evidence type="ECO:0000256" key="2">
    <source>
        <dbReference type="SAM" id="Phobius"/>
    </source>
</evidence>
<sequence>MVIRKHRTRAVAEEAKPTMRQRKLLSGPLVFILMILIVTIGSIECIATVRNYALSLAELHALQREESALQEQKRTLTNNVERWKDKAYIAAQARDRLGFVFPGEQAVRVEHPEAVTGSLPNTFSQENGGTKNHSVLPWYSDLLYALHKADKPDNVPTL</sequence>
<proteinExistence type="predicted"/>
<keyword evidence="2" id="KW-0812">Transmembrane</keyword>
<dbReference type="AlphaFoldDB" id="A0A3E1J107"/>
<accession>A0A3E1J107</accession>
<dbReference type="Proteomes" id="UP000259221">
    <property type="component" value="Unassembled WGS sequence"/>
</dbReference>
<comment type="caution">
    <text evidence="3">The sequence shown here is derived from an EMBL/GenBank/DDBJ whole genome shotgun (WGS) entry which is preliminary data.</text>
</comment>
<name>A0A3E1J107_GARVA</name>
<gene>
    <name evidence="3" type="ORF">AXE77_00610</name>
</gene>
<feature type="transmembrane region" description="Helical" evidence="2">
    <location>
        <begin position="24"/>
        <end position="43"/>
    </location>
</feature>
<dbReference type="Pfam" id="PF04977">
    <property type="entry name" value="DivIC"/>
    <property type="match status" value="1"/>
</dbReference>
<organism evidence="3 4">
    <name type="scientific">Gardnerella vaginalis</name>
    <dbReference type="NCBI Taxonomy" id="2702"/>
    <lineage>
        <taxon>Bacteria</taxon>
        <taxon>Bacillati</taxon>
        <taxon>Actinomycetota</taxon>
        <taxon>Actinomycetes</taxon>
        <taxon>Bifidobacteriales</taxon>
        <taxon>Bifidobacteriaceae</taxon>
        <taxon>Gardnerella</taxon>
    </lineage>
</organism>
<evidence type="ECO:0000313" key="3">
    <source>
        <dbReference type="EMBL" id="RFD80059.1"/>
    </source>
</evidence>
<dbReference type="InterPro" id="IPR007060">
    <property type="entry name" value="FtsL/DivIC"/>
</dbReference>
<dbReference type="OrthoDB" id="5187715at2"/>
<evidence type="ECO:0000256" key="1">
    <source>
        <dbReference type="SAM" id="Coils"/>
    </source>
</evidence>